<accession>A0A1J1DRH9</accession>
<dbReference type="OrthoDB" id="5458492at2"/>
<dbReference type="RefSeq" id="WP_096400043.1">
    <property type="nucleotide sequence ID" value="NZ_AP017368.1"/>
</dbReference>
<protein>
    <submittedName>
        <fullName evidence="2">Uncharacterized protein</fullName>
    </submittedName>
</protein>
<keyword evidence="1" id="KW-0732">Signal</keyword>
<dbReference type="AlphaFoldDB" id="A0A1J1DRH9"/>
<keyword evidence="3" id="KW-1185">Reference proteome</keyword>
<feature type="chain" id="PRO_5009618586" evidence="1">
    <location>
        <begin position="32"/>
        <end position="221"/>
    </location>
</feature>
<feature type="signal peptide" evidence="1">
    <location>
        <begin position="1"/>
        <end position="31"/>
    </location>
</feature>
<reference evidence="2 3" key="1">
    <citation type="journal article" date="2017" name="ISME J.">
        <title>Genome of 'Ca. Desulfovibrio trichonymphae', an H2-oxidizing bacterium in a tripartite symbiotic system within a protist cell in the termite gut.</title>
        <authorList>
            <person name="Kuwahara H."/>
            <person name="Yuki M."/>
            <person name="Izawa K."/>
            <person name="Ohkuma M."/>
            <person name="Hongoh Y."/>
        </authorList>
    </citation>
    <scope>NUCLEOTIDE SEQUENCE [LARGE SCALE GENOMIC DNA]</scope>
    <source>
        <strain evidence="2 3">Rs-N31</strain>
    </source>
</reference>
<evidence type="ECO:0000256" key="1">
    <source>
        <dbReference type="SAM" id="SignalP"/>
    </source>
</evidence>
<dbReference type="Proteomes" id="UP000242645">
    <property type="component" value="Chromosome"/>
</dbReference>
<evidence type="ECO:0000313" key="3">
    <source>
        <dbReference type="Proteomes" id="UP000242645"/>
    </source>
</evidence>
<organism evidence="2 3">
    <name type="scientific">Candidatus Desulfovibrio trichonymphae</name>
    <dbReference type="NCBI Taxonomy" id="1725232"/>
    <lineage>
        <taxon>Bacteria</taxon>
        <taxon>Pseudomonadati</taxon>
        <taxon>Thermodesulfobacteriota</taxon>
        <taxon>Desulfovibrionia</taxon>
        <taxon>Desulfovibrionales</taxon>
        <taxon>Desulfovibrionaceae</taxon>
        <taxon>Desulfovibrio</taxon>
    </lineage>
</organism>
<evidence type="ECO:0000313" key="2">
    <source>
        <dbReference type="EMBL" id="BAV92473.1"/>
    </source>
</evidence>
<proteinExistence type="predicted"/>
<gene>
    <name evidence="2" type="ORF">RSDT_0961</name>
</gene>
<dbReference type="EMBL" id="AP017368">
    <property type="protein sequence ID" value="BAV92473.1"/>
    <property type="molecule type" value="Genomic_DNA"/>
</dbReference>
<sequence>MLNIRRVSARALALLCLIAVTALNLPRAASCAPFADPRQTPAEIAGVIDAADAEAFERLVDVDSILNAALTLFLREAQQPEIVNELPPLLALMFSKAAALDTEGNALRTLLVHEAKAFVINGVASGAFAGRSPSGPPAHGLLAPLFADASTGRKEITDIGQPTPHNRDWIVPFVVRDVGNGESYPVIARISPVNIGFRMTGVENLPELMRRVNEERKHQEE</sequence>
<name>A0A1J1DRH9_9BACT</name>
<dbReference type="KEGG" id="dtr:RSDT_0961"/>